<dbReference type="InterPro" id="IPR015075">
    <property type="entry name" value="AtaL"/>
</dbReference>
<dbReference type="Proteomes" id="UP001163064">
    <property type="component" value="Unassembled WGS sequence"/>
</dbReference>
<comment type="caution">
    <text evidence="1">The sequence shown here is derived from an EMBL/GenBank/DDBJ whole genome shotgun (WGS) entry which is preliminary data.</text>
</comment>
<gene>
    <name evidence="1" type="ORF">OFY01_05595</name>
</gene>
<reference evidence="1" key="1">
    <citation type="submission" date="2022-10" db="EMBL/GenBank/DDBJ databases">
        <title>Streptomyces beihaiensis sp. nov., a chitin degrading actinobacterium, isolated from shrimp pond soil.</title>
        <authorList>
            <person name="Xie J."/>
            <person name="Shen N."/>
        </authorList>
    </citation>
    <scope>NUCLEOTIDE SEQUENCE</scope>
    <source>
        <strain evidence="1">GXMU-J5</strain>
    </source>
</reference>
<evidence type="ECO:0000313" key="2">
    <source>
        <dbReference type="Proteomes" id="UP001163064"/>
    </source>
</evidence>
<dbReference type="RefSeq" id="WP_266596881.1">
    <property type="nucleotide sequence ID" value="NZ_JAPHNL010000040.1"/>
</dbReference>
<dbReference type="EMBL" id="JAPHNL010000040">
    <property type="protein sequence ID" value="MCX3059247.1"/>
    <property type="molecule type" value="Genomic_DNA"/>
</dbReference>
<keyword evidence="2" id="KW-1185">Reference proteome</keyword>
<dbReference type="Pfam" id="PF08982">
    <property type="entry name" value="AtaL"/>
    <property type="match status" value="1"/>
</dbReference>
<sequence length="146" mass="16703">MLTLSWTRVVAGATGAERTRVRARLWQALLHKAEQPQQYVPAITRARVVERRPDGFLREVRRCERVFLQRVTANERDGVIVFRHLNTPDIAVIRNELREDPPGRFTLTVALVLTDAGRHDARAWHRDFTETVDAVTAALRAAVERS</sequence>
<dbReference type="InterPro" id="IPR023393">
    <property type="entry name" value="START-like_dom_sf"/>
</dbReference>
<dbReference type="Gene3D" id="3.30.530.20">
    <property type="match status" value="1"/>
</dbReference>
<dbReference type="SUPFAM" id="SSF55961">
    <property type="entry name" value="Bet v1-like"/>
    <property type="match status" value="1"/>
</dbReference>
<organism evidence="1 2">
    <name type="scientific">Streptomyces beihaiensis</name>
    <dbReference type="NCBI Taxonomy" id="2984495"/>
    <lineage>
        <taxon>Bacteria</taxon>
        <taxon>Bacillati</taxon>
        <taxon>Actinomycetota</taxon>
        <taxon>Actinomycetes</taxon>
        <taxon>Kitasatosporales</taxon>
        <taxon>Streptomycetaceae</taxon>
        <taxon>Streptomyces</taxon>
    </lineage>
</organism>
<accession>A0ABT3TS59</accession>
<evidence type="ECO:0000313" key="1">
    <source>
        <dbReference type="EMBL" id="MCX3059247.1"/>
    </source>
</evidence>
<protein>
    <submittedName>
        <fullName evidence="1">SRPBCC family protein</fullName>
    </submittedName>
</protein>
<proteinExistence type="predicted"/>
<name>A0ABT3TS59_9ACTN</name>